<proteinExistence type="predicted"/>
<sequence>MAAAPSVDATPAAVGQPSAETGYSLAEAGSVA</sequence>
<evidence type="ECO:0000313" key="3">
    <source>
        <dbReference type="Proteomes" id="UP000366872"/>
    </source>
</evidence>
<accession>A0A6C2UCS5</accession>
<gene>
    <name evidence="2" type="ORF">PDESU_06542</name>
</gene>
<dbReference type="EMBL" id="CAAHFG010000005">
    <property type="protein sequence ID" value="VGO17940.1"/>
    <property type="molecule type" value="Genomic_DNA"/>
</dbReference>
<organism evidence="2 3">
    <name type="scientific">Pontiella desulfatans</name>
    <dbReference type="NCBI Taxonomy" id="2750659"/>
    <lineage>
        <taxon>Bacteria</taxon>
        <taxon>Pseudomonadati</taxon>
        <taxon>Kiritimatiellota</taxon>
        <taxon>Kiritimatiellia</taxon>
        <taxon>Kiritimatiellales</taxon>
        <taxon>Pontiellaceae</taxon>
        <taxon>Pontiella</taxon>
    </lineage>
</organism>
<keyword evidence="3" id="KW-1185">Reference proteome</keyword>
<evidence type="ECO:0000256" key="1">
    <source>
        <dbReference type="SAM" id="MobiDB-lite"/>
    </source>
</evidence>
<name>A0A6C2UCS5_PONDE</name>
<evidence type="ECO:0000313" key="2">
    <source>
        <dbReference type="EMBL" id="VGO17940.1"/>
    </source>
</evidence>
<feature type="compositionally biased region" description="Low complexity" evidence="1">
    <location>
        <begin position="1"/>
        <end position="14"/>
    </location>
</feature>
<dbReference type="Proteomes" id="UP000366872">
    <property type="component" value="Unassembled WGS sequence"/>
</dbReference>
<protein>
    <submittedName>
        <fullName evidence="2">Uncharacterized protein</fullName>
    </submittedName>
</protein>
<feature type="region of interest" description="Disordered" evidence="1">
    <location>
        <begin position="1"/>
        <end position="32"/>
    </location>
</feature>
<dbReference type="AlphaFoldDB" id="A0A6C2UCS5"/>
<reference evidence="2 3" key="1">
    <citation type="submission" date="2019-04" db="EMBL/GenBank/DDBJ databases">
        <authorList>
            <person name="Van Vliet M D."/>
        </authorList>
    </citation>
    <scope>NUCLEOTIDE SEQUENCE [LARGE SCALE GENOMIC DNA]</scope>
    <source>
        <strain evidence="2 3">F1</strain>
    </source>
</reference>